<gene>
    <name evidence="1" type="ORF">QRT04_09530</name>
</gene>
<accession>A0ABT7SG55</accession>
<proteinExistence type="predicted"/>
<evidence type="ECO:0008006" key="3">
    <source>
        <dbReference type="Google" id="ProtNLM"/>
    </source>
</evidence>
<reference evidence="1 2" key="1">
    <citation type="submission" date="2023-06" db="EMBL/GenBank/DDBJ databases">
        <title>Cellulomonas sp. MW4 Whole genome sequence.</title>
        <authorList>
            <person name="Park S."/>
        </authorList>
    </citation>
    <scope>NUCLEOTIDE SEQUENCE [LARGE SCALE GENOMIC DNA]</scope>
    <source>
        <strain evidence="1 2">MW4</strain>
    </source>
</reference>
<keyword evidence="2" id="KW-1185">Reference proteome</keyword>
<evidence type="ECO:0000313" key="1">
    <source>
        <dbReference type="EMBL" id="MDM7855172.1"/>
    </source>
</evidence>
<organism evidence="1 2">
    <name type="scientific">Cellulomonas alba</name>
    <dbReference type="NCBI Taxonomy" id="3053467"/>
    <lineage>
        <taxon>Bacteria</taxon>
        <taxon>Bacillati</taxon>
        <taxon>Actinomycetota</taxon>
        <taxon>Actinomycetes</taxon>
        <taxon>Micrococcales</taxon>
        <taxon>Cellulomonadaceae</taxon>
        <taxon>Cellulomonas</taxon>
    </lineage>
</organism>
<sequence length="120" mass="13342">METPQDYLDTLDDPARSWVAGLVAYAERRSGIDAVLFRSRPMVKLGRTYQDGYVLVTAAKAHGTVHAIDFDLVDEMREILPRAAFGKGSVKVPYDDAAALPELRAFIDRVLVRHGVTPRD</sequence>
<protein>
    <recommendedName>
        <fullName evidence="3">YdhG-like domain-containing protein</fullName>
    </recommendedName>
</protein>
<evidence type="ECO:0000313" key="2">
    <source>
        <dbReference type="Proteomes" id="UP001529338"/>
    </source>
</evidence>
<name>A0ABT7SG55_9CELL</name>
<dbReference type="RefSeq" id="WP_289454978.1">
    <property type="nucleotide sequence ID" value="NZ_JAUCGQ010000001.1"/>
</dbReference>
<dbReference type="Proteomes" id="UP001529338">
    <property type="component" value="Unassembled WGS sequence"/>
</dbReference>
<comment type="caution">
    <text evidence="1">The sequence shown here is derived from an EMBL/GenBank/DDBJ whole genome shotgun (WGS) entry which is preliminary data.</text>
</comment>
<dbReference type="EMBL" id="JAUCGQ010000001">
    <property type="protein sequence ID" value="MDM7855172.1"/>
    <property type="molecule type" value="Genomic_DNA"/>
</dbReference>